<proteinExistence type="predicted"/>
<reference evidence="2" key="1">
    <citation type="submission" date="2022-03" db="EMBL/GenBank/DDBJ databases">
        <authorList>
            <person name="Martin H S."/>
        </authorList>
    </citation>
    <scope>NUCLEOTIDE SEQUENCE</scope>
</reference>
<accession>A0ABN8IV78</accession>
<feature type="region of interest" description="Disordered" evidence="1">
    <location>
        <begin position="34"/>
        <end position="54"/>
    </location>
</feature>
<feature type="non-terminal residue" evidence="2">
    <location>
        <position position="1"/>
    </location>
</feature>
<keyword evidence="3" id="KW-1185">Reference proteome</keyword>
<gene>
    <name evidence="2" type="ORF">IPOD504_LOCUS13910</name>
</gene>
<sequence>MHCTLSGAFAKADRAGHSFLLAITTPVTTSSQTVRVQRASVRRTSDTDAKPKLHKAPANTFAVINHLLRRKHSICRLSPQWRQP</sequence>
<dbReference type="EMBL" id="OW152816">
    <property type="protein sequence ID" value="CAH2067516.1"/>
    <property type="molecule type" value="Genomic_DNA"/>
</dbReference>
<evidence type="ECO:0000313" key="2">
    <source>
        <dbReference type="EMBL" id="CAH2067516.1"/>
    </source>
</evidence>
<protein>
    <submittedName>
        <fullName evidence="2">Uncharacterized protein</fullName>
    </submittedName>
</protein>
<dbReference type="Proteomes" id="UP000837857">
    <property type="component" value="Chromosome 4"/>
</dbReference>
<name>A0ABN8IV78_9NEOP</name>
<evidence type="ECO:0000256" key="1">
    <source>
        <dbReference type="SAM" id="MobiDB-lite"/>
    </source>
</evidence>
<evidence type="ECO:0000313" key="3">
    <source>
        <dbReference type="Proteomes" id="UP000837857"/>
    </source>
</evidence>
<organism evidence="2 3">
    <name type="scientific">Iphiclides podalirius</name>
    <name type="common">scarce swallowtail</name>
    <dbReference type="NCBI Taxonomy" id="110791"/>
    <lineage>
        <taxon>Eukaryota</taxon>
        <taxon>Metazoa</taxon>
        <taxon>Ecdysozoa</taxon>
        <taxon>Arthropoda</taxon>
        <taxon>Hexapoda</taxon>
        <taxon>Insecta</taxon>
        <taxon>Pterygota</taxon>
        <taxon>Neoptera</taxon>
        <taxon>Endopterygota</taxon>
        <taxon>Lepidoptera</taxon>
        <taxon>Glossata</taxon>
        <taxon>Ditrysia</taxon>
        <taxon>Papilionoidea</taxon>
        <taxon>Papilionidae</taxon>
        <taxon>Papilioninae</taxon>
        <taxon>Iphiclides</taxon>
    </lineage>
</organism>